<sequence>PHPPPRPDPPSHHRRHAAQEDYYIGKATERIMLPLLRTILPDIEDYDLPSFGAFHNAAVVQIEKEYPLHARRIMHGIWGAGQMSWTKNIFVVDDSVDVHDHLAVLRAMAERCDPTRDIERVRGPIDVLDHATPYCGAGVKLGFDCTAKWAAEAVGGAIPSAERDRVPFVGAHEPEGARMLEQIGTIEGVLHAALPDELPGWLFVRTDKNTGDDKPKLGRAVIEGLRRAVGADVWQTVRPPAYVVIFGRGVDITDIEAALFNWVANFDASRDLETWREGPFGIAAFDATPKTPADAHHGEPVREWPPVLAMCEETRARVESRWEEYGL</sequence>
<name>A0A3B1E7C8_9ZZZZ</name>
<feature type="domain" description="3-octaprenyl-4-hydroxybenzoate carboxy-lyase-like C-terminal" evidence="1">
    <location>
        <begin position="23"/>
        <end position="145"/>
    </location>
</feature>
<dbReference type="EMBL" id="UOGK01000250">
    <property type="protein sequence ID" value="VAX39487.1"/>
    <property type="molecule type" value="Genomic_DNA"/>
</dbReference>
<reference evidence="2" key="1">
    <citation type="submission" date="2018-06" db="EMBL/GenBank/DDBJ databases">
        <authorList>
            <person name="Zhirakovskaya E."/>
        </authorList>
    </citation>
    <scope>NUCLEOTIDE SEQUENCE</scope>
</reference>
<dbReference type="SUPFAM" id="SSF143968">
    <property type="entry name" value="UbiD C-terminal domain-like"/>
    <property type="match status" value="2"/>
</dbReference>
<dbReference type="InterPro" id="IPR049381">
    <property type="entry name" value="UbiD-like_C"/>
</dbReference>
<feature type="non-terminal residue" evidence="2">
    <location>
        <position position="1"/>
    </location>
</feature>
<organism evidence="2">
    <name type="scientific">hydrothermal vent metagenome</name>
    <dbReference type="NCBI Taxonomy" id="652676"/>
    <lineage>
        <taxon>unclassified sequences</taxon>
        <taxon>metagenomes</taxon>
        <taxon>ecological metagenomes</taxon>
    </lineage>
</organism>
<dbReference type="InterPro" id="IPR002830">
    <property type="entry name" value="UbiD"/>
</dbReference>
<dbReference type="GO" id="GO:0008694">
    <property type="term" value="F:4-hydroxy-3-polyprenylbenzoate decarboxylase activity"/>
    <property type="evidence" value="ECO:0007669"/>
    <property type="project" value="TreeGrafter"/>
</dbReference>
<dbReference type="GO" id="GO:0006744">
    <property type="term" value="P:ubiquinone biosynthetic process"/>
    <property type="evidence" value="ECO:0007669"/>
    <property type="project" value="TreeGrafter"/>
</dbReference>
<dbReference type="AlphaFoldDB" id="A0A3B1E7C8"/>
<protein>
    <submittedName>
        <fullName evidence="2">UbiD family decarboxylase associated with menaquinone via futalosine</fullName>
    </submittedName>
</protein>
<dbReference type="PANTHER" id="PTHR30108:SF17">
    <property type="entry name" value="FERULIC ACID DECARBOXYLASE 1"/>
    <property type="match status" value="1"/>
</dbReference>
<dbReference type="PANTHER" id="PTHR30108">
    <property type="entry name" value="3-OCTAPRENYL-4-HYDROXYBENZOATE CARBOXY-LYASE-RELATED"/>
    <property type="match status" value="1"/>
</dbReference>
<gene>
    <name evidence="2" type="ORF">MNBD_PLANCTO03-2403</name>
</gene>
<accession>A0A3B1E7C8</accession>
<dbReference type="Gene3D" id="3.40.1670.10">
    <property type="entry name" value="UbiD C-terminal domain-like"/>
    <property type="match status" value="1"/>
</dbReference>
<proteinExistence type="predicted"/>
<dbReference type="Pfam" id="PF20696">
    <property type="entry name" value="UbiD_C"/>
    <property type="match status" value="1"/>
</dbReference>
<evidence type="ECO:0000259" key="1">
    <source>
        <dbReference type="Pfam" id="PF20696"/>
    </source>
</evidence>
<evidence type="ECO:0000313" key="2">
    <source>
        <dbReference type="EMBL" id="VAX39487.1"/>
    </source>
</evidence>
<dbReference type="GO" id="GO:0005829">
    <property type="term" value="C:cytosol"/>
    <property type="evidence" value="ECO:0007669"/>
    <property type="project" value="TreeGrafter"/>
</dbReference>